<dbReference type="CDD" id="cd15798">
    <property type="entry name" value="PMEI-like_3"/>
    <property type="match status" value="1"/>
</dbReference>
<dbReference type="PROSITE" id="PS00503">
    <property type="entry name" value="PECTINESTERASE_2"/>
    <property type="match status" value="1"/>
</dbReference>
<feature type="domain" description="Pectinesterase inhibitor" evidence="8">
    <location>
        <begin position="46"/>
        <end position="201"/>
    </location>
</feature>
<evidence type="ECO:0000256" key="7">
    <source>
        <dbReference type="RuleBase" id="RU000589"/>
    </source>
</evidence>
<evidence type="ECO:0000256" key="2">
    <source>
        <dbReference type="ARBA" id="ARBA00006027"/>
    </source>
</evidence>
<organism evidence="9 10">
    <name type="scientific">Nelumbo nucifera</name>
    <name type="common">Sacred lotus</name>
    <dbReference type="NCBI Taxonomy" id="4432"/>
    <lineage>
        <taxon>Eukaryota</taxon>
        <taxon>Viridiplantae</taxon>
        <taxon>Streptophyta</taxon>
        <taxon>Embryophyta</taxon>
        <taxon>Tracheophyta</taxon>
        <taxon>Spermatophyta</taxon>
        <taxon>Magnoliopsida</taxon>
        <taxon>Proteales</taxon>
        <taxon>Nelumbonaceae</taxon>
        <taxon>Nelumbo</taxon>
    </lineage>
</organism>
<dbReference type="RefSeq" id="XP_010273805.2">
    <property type="nucleotide sequence ID" value="XM_010275503.2"/>
</dbReference>
<name>A0A1U8B3D8_NELNU</name>
<protein>
    <recommendedName>
        <fullName evidence="7">Pectinesterase</fullName>
        <ecNumber evidence="7">3.1.1.11</ecNumber>
    </recommendedName>
</protein>
<dbReference type="OrthoDB" id="2019149at2759"/>
<dbReference type="Pfam" id="PF04043">
    <property type="entry name" value="PMEI"/>
    <property type="match status" value="1"/>
</dbReference>
<dbReference type="InParanoid" id="A0A1U8B3D8"/>
<dbReference type="Gene3D" id="2.160.20.10">
    <property type="entry name" value="Single-stranded right-handed beta-helix, Pectin lyase-like"/>
    <property type="match status" value="1"/>
</dbReference>
<feature type="chain" id="PRO_5010399930" description="Pectinesterase" evidence="7">
    <location>
        <begin position="35"/>
        <end position="595"/>
    </location>
</feature>
<evidence type="ECO:0000256" key="4">
    <source>
        <dbReference type="ARBA" id="ARBA00022801"/>
    </source>
</evidence>
<comment type="similarity">
    <text evidence="2">In the N-terminal section; belongs to the PMEI family.</text>
</comment>
<dbReference type="GO" id="GO:0042545">
    <property type="term" value="P:cell wall modification"/>
    <property type="evidence" value="ECO:0007669"/>
    <property type="project" value="UniProtKB-UniRule"/>
</dbReference>
<dbReference type="Proteomes" id="UP000189703">
    <property type="component" value="Unplaced"/>
</dbReference>
<dbReference type="FunFam" id="2.160.20.10:FF:000001">
    <property type="entry name" value="Pectinesterase"/>
    <property type="match status" value="1"/>
</dbReference>
<dbReference type="InterPro" id="IPR000070">
    <property type="entry name" value="Pectinesterase_cat"/>
</dbReference>
<dbReference type="FunCoup" id="A0A1U8B3D8">
    <property type="interactions" value="134"/>
</dbReference>
<evidence type="ECO:0000256" key="6">
    <source>
        <dbReference type="PROSITE-ProRule" id="PRU10040"/>
    </source>
</evidence>
<dbReference type="AlphaFoldDB" id="A0A1U8B3D8"/>
<dbReference type="Gene3D" id="1.20.140.40">
    <property type="entry name" value="Invertase/pectin methylesterase inhibitor family protein"/>
    <property type="match status" value="1"/>
</dbReference>
<dbReference type="KEGG" id="nnu:104609251"/>
<sequence length="595" mass="65830">MSTRMFKPNTMPSPSLYLILLLSLFLLLPPPLPALQPLSLSPPPPPLSPSPSAACKFTLYPKLCRSILSAFRFSPSSPYDYGRFSVKQCLKLARKTSYLIGRYLNRNQRSTLSHIEAGALDDCRQLSDLNVDYLVTITTELNSAESLTGDLVDQVQTLLSAIVTNQQTCFDGLQASGSAMMGALYAPLSNATQLYSVSLGLVTQALARRKHRGRKRKTSEVERFLSDVNRVWRAGYQSQSDRDLLLLGTKQPGRSLIGFQSGGQNQTLAERLGDRILVNDTAIVAKDGSGNFSLIGDAIAFAPNNSKVEDGYFVIYVKEGIYEEYVVVAKNKKNIMLLGDGINRTVVTGNRSVVDGWTTFNSATVAVSGERFVAVDMSFRNTAGPEKHQAVAVRNNADVSTFYRCSFEGYQDTLYAHSLRQFYRECDVYGTVDFIFGNAAAVLQNCNLYARKPMPNQKNAFTAQGRTDPNQNTGISIHNCTIGAAPDLAEDLNSTSNFLGRPWKEYSRTVYMQSYIDSLIDPVGWLEWNGTVGLSTLFYGEFENYGPGAITSMRVQWPGYSLMNASQAWNFTVYNFTMGDTWLPYTDIPFNGGLL</sequence>
<keyword evidence="5 7" id="KW-0063">Aspartyl esterase</keyword>
<feature type="active site" evidence="6">
    <location>
        <position position="433"/>
    </location>
</feature>
<evidence type="ECO:0000256" key="5">
    <source>
        <dbReference type="ARBA" id="ARBA00023085"/>
    </source>
</evidence>
<comment type="pathway">
    <text evidence="1 7">Glycan metabolism; pectin degradation; 2-dehydro-3-deoxy-D-gluconate from pectin: step 1/5.</text>
</comment>
<dbReference type="InterPro" id="IPR035513">
    <property type="entry name" value="Invertase/methylesterase_inhib"/>
</dbReference>
<dbReference type="Pfam" id="PF01095">
    <property type="entry name" value="Pectinesterase"/>
    <property type="match status" value="1"/>
</dbReference>
<dbReference type="eggNOG" id="ENOG502QT2B">
    <property type="taxonomic scope" value="Eukaryota"/>
</dbReference>
<dbReference type="PANTHER" id="PTHR31707">
    <property type="entry name" value="PECTINESTERASE"/>
    <property type="match status" value="1"/>
</dbReference>
<evidence type="ECO:0000256" key="1">
    <source>
        <dbReference type="ARBA" id="ARBA00005184"/>
    </source>
</evidence>
<comment type="catalytic activity">
    <reaction evidence="7">
        <text>[(1-&gt;4)-alpha-D-galacturonosyl methyl ester](n) + n H2O = [(1-&gt;4)-alpha-D-galacturonosyl](n) + n methanol + n H(+)</text>
        <dbReference type="Rhea" id="RHEA:22380"/>
        <dbReference type="Rhea" id="RHEA-COMP:14570"/>
        <dbReference type="Rhea" id="RHEA-COMP:14573"/>
        <dbReference type="ChEBI" id="CHEBI:15377"/>
        <dbReference type="ChEBI" id="CHEBI:15378"/>
        <dbReference type="ChEBI" id="CHEBI:17790"/>
        <dbReference type="ChEBI" id="CHEBI:140522"/>
        <dbReference type="ChEBI" id="CHEBI:140523"/>
        <dbReference type="EC" id="3.1.1.11"/>
    </reaction>
</comment>
<dbReference type="InterPro" id="IPR011050">
    <property type="entry name" value="Pectin_lyase_fold/virulence"/>
</dbReference>
<evidence type="ECO:0000259" key="8">
    <source>
        <dbReference type="SMART" id="SM00856"/>
    </source>
</evidence>
<evidence type="ECO:0000313" key="9">
    <source>
        <dbReference type="Proteomes" id="UP000189703"/>
    </source>
</evidence>
<dbReference type="EC" id="3.1.1.11" evidence="7"/>
<keyword evidence="7" id="KW-0732">Signal</keyword>
<dbReference type="InterPro" id="IPR012334">
    <property type="entry name" value="Pectin_lyas_fold"/>
</dbReference>
<evidence type="ECO:0000256" key="3">
    <source>
        <dbReference type="ARBA" id="ARBA00007786"/>
    </source>
</evidence>
<dbReference type="GeneID" id="104609251"/>
<evidence type="ECO:0000313" key="10">
    <source>
        <dbReference type="RefSeq" id="XP_010273805.2"/>
    </source>
</evidence>
<dbReference type="GO" id="GO:0030599">
    <property type="term" value="F:pectinesterase activity"/>
    <property type="evidence" value="ECO:0000318"/>
    <property type="project" value="GO_Central"/>
</dbReference>
<dbReference type="UniPathway" id="UPA00545">
    <property type="reaction ID" value="UER00823"/>
</dbReference>
<feature type="signal peptide" evidence="7">
    <location>
        <begin position="1"/>
        <end position="34"/>
    </location>
</feature>
<comment type="similarity">
    <text evidence="3">In the C-terminal section; belongs to the pectinesterase family.</text>
</comment>
<gene>
    <name evidence="10" type="primary">LOC104609251</name>
</gene>
<keyword evidence="9" id="KW-1185">Reference proteome</keyword>
<dbReference type="InterPro" id="IPR033131">
    <property type="entry name" value="Pectinesterase_Asp_AS"/>
</dbReference>
<dbReference type="STRING" id="4432.A0A1U8B3D8"/>
<proteinExistence type="inferred from homology"/>
<dbReference type="SMART" id="SM00856">
    <property type="entry name" value="PMEI"/>
    <property type="match status" value="1"/>
</dbReference>
<dbReference type="InterPro" id="IPR006501">
    <property type="entry name" value="Pectinesterase_inhib_dom"/>
</dbReference>
<reference evidence="10" key="1">
    <citation type="submission" date="2025-08" db="UniProtKB">
        <authorList>
            <consortium name="RefSeq"/>
        </authorList>
    </citation>
    <scope>IDENTIFICATION</scope>
</reference>
<dbReference type="SUPFAM" id="SSF101148">
    <property type="entry name" value="Plant invertase/pectin methylesterase inhibitor"/>
    <property type="match status" value="1"/>
</dbReference>
<dbReference type="OMA" id="PYNYGKF"/>
<keyword evidence="4 7" id="KW-0378">Hydrolase</keyword>
<dbReference type="GO" id="GO:0045490">
    <property type="term" value="P:pectin catabolic process"/>
    <property type="evidence" value="ECO:0007669"/>
    <property type="project" value="UniProtKB-UniRule"/>
</dbReference>
<accession>A0A1U8B3D8</accession>
<dbReference type="SUPFAM" id="SSF51126">
    <property type="entry name" value="Pectin lyase-like"/>
    <property type="match status" value="1"/>
</dbReference>
<dbReference type="GO" id="GO:0046910">
    <property type="term" value="F:pectinesterase inhibitor activity"/>
    <property type="evidence" value="ECO:0000318"/>
    <property type="project" value="GO_Central"/>
</dbReference>